<evidence type="ECO:0000313" key="4">
    <source>
        <dbReference type="EMBL" id="MBE1426048.1"/>
    </source>
</evidence>
<dbReference type="InterPro" id="IPR047710">
    <property type="entry name" value="Transpos_IS5-like"/>
</dbReference>
<gene>
    <name evidence="4" type="ORF">H4684_002709</name>
</gene>
<feature type="region of interest" description="Disordered" evidence="1">
    <location>
        <begin position="342"/>
        <end position="362"/>
    </location>
</feature>
<dbReference type="PANTHER" id="PTHR33803:SF3">
    <property type="entry name" value="BLL1974 PROTEIN"/>
    <property type="match status" value="1"/>
</dbReference>
<dbReference type="Pfam" id="PF01609">
    <property type="entry name" value="DDE_Tnp_1"/>
    <property type="match status" value="1"/>
</dbReference>
<name>A0ABR9H5Q7_9BACT</name>
<accession>A0ABR9H5Q7</accession>
<feature type="domain" description="Transposase InsH N-terminal" evidence="3">
    <location>
        <begin position="18"/>
        <end position="113"/>
    </location>
</feature>
<organism evidence="4 5">
    <name type="scientific">Desulfomicrobium macestii</name>
    <dbReference type="NCBI Taxonomy" id="90731"/>
    <lineage>
        <taxon>Bacteria</taxon>
        <taxon>Pseudomonadati</taxon>
        <taxon>Thermodesulfobacteriota</taxon>
        <taxon>Desulfovibrionia</taxon>
        <taxon>Desulfovibrionales</taxon>
        <taxon>Desulfomicrobiaceae</taxon>
        <taxon>Desulfomicrobium</taxon>
    </lineage>
</organism>
<dbReference type="Proteomes" id="UP000639010">
    <property type="component" value="Unassembled WGS sequence"/>
</dbReference>
<dbReference type="EMBL" id="JADBGG010000021">
    <property type="protein sequence ID" value="MBE1426048.1"/>
    <property type="molecule type" value="Genomic_DNA"/>
</dbReference>
<feature type="domain" description="Transposase IS4-like" evidence="2">
    <location>
        <begin position="267"/>
        <end position="408"/>
    </location>
</feature>
<dbReference type="InterPro" id="IPR008490">
    <property type="entry name" value="Transposase_InsH_N"/>
</dbReference>
<comment type="caution">
    <text evidence="4">The sequence shown here is derived from an EMBL/GenBank/DDBJ whole genome shotgun (WGS) entry which is preliminary data.</text>
</comment>
<evidence type="ECO:0000259" key="3">
    <source>
        <dbReference type="Pfam" id="PF05598"/>
    </source>
</evidence>
<evidence type="ECO:0000313" key="5">
    <source>
        <dbReference type="Proteomes" id="UP000639010"/>
    </source>
</evidence>
<proteinExistence type="predicted"/>
<evidence type="ECO:0000256" key="1">
    <source>
        <dbReference type="SAM" id="MobiDB-lite"/>
    </source>
</evidence>
<dbReference type="InterPro" id="IPR002559">
    <property type="entry name" value="Transposase_11"/>
</dbReference>
<reference evidence="4 5" key="1">
    <citation type="submission" date="2020-10" db="EMBL/GenBank/DDBJ databases">
        <title>Genomic Encyclopedia of Type Strains, Phase IV (KMG-IV): sequencing the most valuable type-strain genomes for metagenomic binning, comparative biology and taxonomic classification.</title>
        <authorList>
            <person name="Goeker M."/>
        </authorList>
    </citation>
    <scope>NUCLEOTIDE SEQUENCE [LARGE SCALE GENOMIC DNA]</scope>
    <source>
        <strain evidence="4 5">DSM 4194</strain>
    </source>
</reference>
<keyword evidence="5" id="KW-1185">Reference proteome</keyword>
<feature type="compositionally biased region" description="Basic residues" evidence="1">
    <location>
        <begin position="352"/>
        <end position="362"/>
    </location>
</feature>
<sequence length="438" mass="50673">MQPKKSDRQRSFLCPDLIDQLDPRNHLLGLAKAIPWQVFEDSFRPLYATSGRPAKPVRLMVGLLILKQLENLSDERVVEIWVQNPYFQAFCGQQRFTWKLPCDPSELTYFRRRIGEDGVRKIFEVSVTLHGDKAKEEEVVVDSTVQEKNITFPTDAKLLSKIVTRCRIMAKQEDVKLRRSYQREVKKLLRVIRFKSKGRKQGEAQRAIKRLRTIAGVLIREMKRKLSSEALEAHQQSLDLYDRVQRQQRSDSNKIYSLHEPGVSCISKGKAHKKYEFGAKASVTVTKTSGIIVGALSFHDNPFDGHTLPAVLTQVESIVGQRPTMAICDRGYRGKRQIGPTRIEIPESGKGPKTKHEKRKARERFRRRAAIEPIIGHFKSDHRMMRNYLKGRIGDSVNLFMACTAFNFRKFIRLLYFLCPKFLWHIFRPNVRPVRACA</sequence>
<dbReference type="Pfam" id="PF05598">
    <property type="entry name" value="DUF772"/>
    <property type="match status" value="1"/>
</dbReference>
<protein>
    <submittedName>
        <fullName evidence="4">IS5 family transposase</fullName>
    </submittedName>
</protein>
<dbReference type="PANTHER" id="PTHR33803">
    <property type="entry name" value="IS1478 TRANSPOSASE"/>
    <property type="match status" value="1"/>
</dbReference>
<dbReference type="RefSeq" id="WP_192624116.1">
    <property type="nucleotide sequence ID" value="NZ_JADBGG010000021.1"/>
</dbReference>
<evidence type="ECO:0000259" key="2">
    <source>
        <dbReference type="Pfam" id="PF01609"/>
    </source>
</evidence>
<dbReference type="NCBIfam" id="NF033578">
    <property type="entry name" value="transpos_IS5_1"/>
    <property type="match status" value="1"/>
</dbReference>